<name>A0A512M3I2_9BACT</name>
<protein>
    <submittedName>
        <fullName evidence="2">GCN5 family N-acetyltransferase</fullName>
    </submittedName>
</protein>
<evidence type="ECO:0000259" key="1">
    <source>
        <dbReference type="PROSITE" id="PS51186"/>
    </source>
</evidence>
<evidence type="ECO:0000313" key="3">
    <source>
        <dbReference type="Proteomes" id="UP000321577"/>
    </source>
</evidence>
<dbReference type="Gene3D" id="3.40.630.30">
    <property type="match status" value="1"/>
</dbReference>
<dbReference type="EMBL" id="BKAG01000002">
    <property type="protein sequence ID" value="GEP41283.1"/>
    <property type="molecule type" value="Genomic_DNA"/>
</dbReference>
<organism evidence="2 3">
    <name type="scientific">Brevifollis gellanilyticus</name>
    <dbReference type="NCBI Taxonomy" id="748831"/>
    <lineage>
        <taxon>Bacteria</taxon>
        <taxon>Pseudomonadati</taxon>
        <taxon>Verrucomicrobiota</taxon>
        <taxon>Verrucomicrobiia</taxon>
        <taxon>Verrucomicrobiales</taxon>
        <taxon>Verrucomicrobiaceae</taxon>
    </lineage>
</organism>
<sequence length="189" mass="21196">MCMSLTFPNQIETSRLFLRAVSESDLPAMLAMNGDAEVVRYLGHAPWEGIEKAEAWFKRVSAQVTAGTALELVLVSKETGQVIGRCGLFEYEKPDDHAMLGYIMHRAHWRQGYMREALRAFIAHGFDTIGLRRIEARAEGDNVASTGLLKSLGFTQEGILRQRWITEGKPMDAHVFGLLQGEWKSSPRS</sequence>
<reference evidence="2 3" key="1">
    <citation type="submission" date="2019-07" db="EMBL/GenBank/DDBJ databases">
        <title>Whole genome shotgun sequence of Brevifollis gellanilyticus NBRC 108608.</title>
        <authorList>
            <person name="Hosoyama A."/>
            <person name="Uohara A."/>
            <person name="Ohji S."/>
            <person name="Ichikawa N."/>
        </authorList>
    </citation>
    <scope>NUCLEOTIDE SEQUENCE [LARGE SCALE GENOMIC DNA]</scope>
    <source>
        <strain evidence="2 3">NBRC 108608</strain>
    </source>
</reference>
<dbReference type="Pfam" id="PF13302">
    <property type="entry name" value="Acetyltransf_3"/>
    <property type="match status" value="1"/>
</dbReference>
<dbReference type="InterPro" id="IPR051908">
    <property type="entry name" value="Ribosomal_N-acetyltransferase"/>
</dbReference>
<dbReference type="GO" id="GO:1990189">
    <property type="term" value="F:protein N-terminal-serine acetyltransferase activity"/>
    <property type="evidence" value="ECO:0007669"/>
    <property type="project" value="TreeGrafter"/>
</dbReference>
<dbReference type="Proteomes" id="UP000321577">
    <property type="component" value="Unassembled WGS sequence"/>
</dbReference>
<dbReference type="GO" id="GO:0005737">
    <property type="term" value="C:cytoplasm"/>
    <property type="evidence" value="ECO:0007669"/>
    <property type="project" value="TreeGrafter"/>
</dbReference>
<accession>A0A512M3I2</accession>
<dbReference type="GO" id="GO:0008999">
    <property type="term" value="F:protein-N-terminal-alanine acetyltransferase activity"/>
    <property type="evidence" value="ECO:0007669"/>
    <property type="project" value="TreeGrafter"/>
</dbReference>
<dbReference type="AlphaFoldDB" id="A0A512M3I2"/>
<evidence type="ECO:0000313" key="2">
    <source>
        <dbReference type="EMBL" id="GEP41283.1"/>
    </source>
</evidence>
<keyword evidence="2" id="KW-0808">Transferase</keyword>
<feature type="domain" description="N-acetyltransferase" evidence="1">
    <location>
        <begin position="16"/>
        <end position="172"/>
    </location>
</feature>
<dbReference type="InterPro" id="IPR016181">
    <property type="entry name" value="Acyl_CoA_acyltransferase"/>
</dbReference>
<keyword evidence="3" id="KW-1185">Reference proteome</keyword>
<proteinExistence type="predicted"/>
<dbReference type="PANTHER" id="PTHR43441">
    <property type="entry name" value="RIBOSOMAL-PROTEIN-SERINE ACETYLTRANSFERASE"/>
    <property type="match status" value="1"/>
</dbReference>
<dbReference type="InterPro" id="IPR000182">
    <property type="entry name" value="GNAT_dom"/>
</dbReference>
<dbReference type="PANTHER" id="PTHR43441:SF11">
    <property type="entry name" value="RIBOSOMAL-PROTEIN-SERINE ACETYLTRANSFERASE"/>
    <property type="match status" value="1"/>
</dbReference>
<dbReference type="PROSITE" id="PS51186">
    <property type="entry name" value="GNAT"/>
    <property type="match status" value="1"/>
</dbReference>
<dbReference type="SUPFAM" id="SSF55729">
    <property type="entry name" value="Acyl-CoA N-acyltransferases (Nat)"/>
    <property type="match status" value="1"/>
</dbReference>
<dbReference type="OrthoDB" id="9785602at2"/>
<comment type="caution">
    <text evidence="2">The sequence shown here is derived from an EMBL/GenBank/DDBJ whole genome shotgun (WGS) entry which is preliminary data.</text>
</comment>
<gene>
    <name evidence="2" type="ORF">BGE01nite_05740</name>
</gene>